<keyword evidence="2" id="KW-1185">Reference proteome</keyword>
<dbReference type="AlphaFoldDB" id="A0A0L0T4H3"/>
<protein>
    <recommendedName>
        <fullName evidence="3">Vinculin</fullName>
    </recommendedName>
</protein>
<sequence length="298" mass="31157">MLTSTTKALLDPISDAVAQLIVITAQAELGSTPIPDLREYAQQIVVNVDMLASAGESLLDAEALAIETGGVMDVAKLQAAMADGCKQAILNTYDESEIQKIVVVARNLPLRLTQIAAQVATTPTAPDLITHIKRHAQRSVFLAHLVHARVPELLHPPIAHSLAAHLARLEQAITAAVAATRVILAAAAGQNGGPVVGTRHLLERHGAAFARACAGIARDVQRTAMDTVDEADEAEGGAANVAWEPAAAEDAHELRDRVRAAAEAARGGDRAAWTAAAAHARNQVDGLRHDLPGGTARV</sequence>
<proteinExistence type="predicted"/>
<reference evidence="1 2" key="1">
    <citation type="submission" date="2009-11" db="EMBL/GenBank/DDBJ databases">
        <title>Annotation of Allomyces macrogynus ATCC 38327.</title>
        <authorList>
            <consortium name="The Broad Institute Genome Sequencing Platform"/>
            <person name="Russ C."/>
            <person name="Cuomo C."/>
            <person name="Burger G."/>
            <person name="Gray M.W."/>
            <person name="Holland P.W.H."/>
            <person name="King N."/>
            <person name="Lang F.B.F."/>
            <person name="Roger A.J."/>
            <person name="Ruiz-Trillo I."/>
            <person name="Young S.K."/>
            <person name="Zeng Q."/>
            <person name="Gargeya S."/>
            <person name="Fitzgerald M."/>
            <person name="Haas B."/>
            <person name="Abouelleil A."/>
            <person name="Alvarado L."/>
            <person name="Arachchi H.M."/>
            <person name="Berlin A."/>
            <person name="Chapman S.B."/>
            <person name="Gearin G."/>
            <person name="Goldberg J."/>
            <person name="Griggs A."/>
            <person name="Gujja S."/>
            <person name="Hansen M."/>
            <person name="Heiman D."/>
            <person name="Howarth C."/>
            <person name="Larimer J."/>
            <person name="Lui A."/>
            <person name="MacDonald P.J.P."/>
            <person name="McCowen C."/>
            <person name="Montmayeur A."/>
            <person name="Murphy C."/>
            <person name="Neiman D."/>
            <person name="Pearson M."/>
            <person name="Priest M."/>
            <person name="Roberts A."/>
            <person name="Saif S."/>
            <person name="Shea T."/>
            <person name="Sisk P."/>
            <person name="Stolte C."/>
            <person name="Sykes S."/>
            <person name="Wortman J."/>
            <person name="Nusbaum C."/>
            <person name="Birren B."/>
        </authorList>
    </citation>
    <scope>NUCLEOTIDE SEQUENCE [LARGE SCALE GENOMIC DNA]</scope>
    <source>
        <strain evidence="1 2">ATCC 38327</strain>
    </source>
</reference>
<evidence type="ECO:0000313" key="2">
    <source>
        <dbReference type="Proteomes" id="UP000054350"/>
    </source>
</evidence>
<accession>A0A0L0T4H3</accession>
<dbReference type="Proteomes" id="UP000054350">
    <property type="component" value="Unassembled WGS sequence"/>
</dbReference>
<name>A0A0L0T4H3_ALLM3</name>
<dbReference type="VEuPathDB" id="FungiDB:AMAG_20009"/>
<reference evidence="2" key="2">
    <citation type="submission" date="2009-11" db="EMBL/GenBank/DDBJ databases">
        <title>The Genome Sequence of Allomyces macrogynus strain ATCC 38327.</title>
        <authorList>
            <consortium name="The Broad Institute Genome Sequencing Platform"/>
            <person name="Russ C."/>
            <person name="Cuomo C."/>
            <person name="Shea T."/>
            <person name="Young S.K."/>
            <person name="Zeng Q."/>
            <person name="Koehrsen M."/>
            <person name="Haas B."/>
            <person name="Borodovsky M."/>
            <person name="Guigo R."/>
            <person name="Alvarado L."/>
            <person name="Berlin A."/>
            <person name="Borenstein D."/>
            <person name="Chen Z."/>
            <person name="Engels R."/>
            <person name="Freedman E."/>
            <person name="Gellesch M."/>
            <person name="Goldberg J."/>
            <person name="Griggs A."/>
            <person name="Gujja S."/>
            <person name="Heiman D."/>
            <person name="Hepburn T."/>
            <person name="Howarth C."/>
            <person name="Jen D."/>
            <person name="Larson L."/>
            <person name="Lewis B."/>
            <person name="Mehta T."/>
            <person name="Park D."/>
            <person name="Pearson M."/>
            <person name="Roberts A."/>
            <person name="Saif S."/>
            <person name="Shenoy N."/>
            <person name="Sisk P."/>
            <person name="Stolte C."/>
            <person name="Sykes S."/>
            <person name="Walk T."/>
            <person name="White J."/>
            <person name="Yandava C."/>
            <person name="Burger G."/>
            <person name="Gray M.W."/>
            <person name="Holland P.W.H."/>
            <person name="King N."/>
            <person name="Lang F.B.F."/>
            <person name="Roger A.J."/>
            <person name="Ruiz-Trillo I."/>
            <person name="Lander E."/>
            <person name="Nusbaum C."/>
        </authorList>
    </citation>
    <scope>NUCLEOTIDE SEQUENCE [LARGE SCALE GENOMIC DNA]</scope>
    <source>
        <strain evidence="2">ATCC 38327</strain>
    </source>
</reference>
<dbReference type="OrthoDB" id="29742at2759"/>
<organism evidence="1 2">
    <name type="scientific">Allomyces macrogynus (strain ATCC 38327)</name>
    <name type="common">Allomyces javanicus var. macrogynus</name>
    <dbReference type="NCBI Taxonomy" id="578462"/>
    <lineage>
        <taxon>Eukaryota</taxon>
        <taxon>Fungi</taxon>
        <taxon>Fungi incertae sedis</taxon>
        <taxon>Blastocladiomycota</taxon>
        <taxon>Blastocladiomycetes</taxon>
        <taxon>Blastocladiales</taxon>
        <taxon>Blastocladiaceae</taxon>
        <taxon>Allomyces</taxon>
    </lineage>
</organism>
<dbReference type="Gene3D" id="1.20.120.810">
    <property type="entry name" value="Vinculin, Vh2 four-helix bundle"/>
    <property type="match status" value="2"/>
</dbReference>
<dbReference type="EMBL" id="GG745361">
    <property type="protein sequence ID" value="KNE69625.1"/>
    <property type="molecule type" value="Genomic_DNA"/>
</dbReference>
<evidence type="ECO:0000313" key="1">
    <source>
        <dbReference type="EMBL" id="KNE69625.1"/>
    </source>
</evidence>
<evidence type="ECO:0008006" key="3">
    <source>
        <dbReference type="Google" id="ProtNLM"/>
    </source>
</evidence>
<gene>
    <name evidence="1" type="ORF">AMAG_20009</name>
</gene>